<gene>
    <name evidence="1" type="ordered locus">Veis_1101</name>
</gene>
<protein>
    <submittedName>
        <fullName evidence="1">Uncharacterized protein</fullName>
    </submittedName>
</protein>
<dbReference type="HOGENOM" id="CLU_2276258_0_0_4"/>
<accession>A1WGW9</accession>
<evidence type="ECO:0000313" key="1">
    <source>
        <dbReference type="EMBL" id="ABM56876.1"/>
    </source>
</evidence>
<dbReference type="Proteomes" id="UP000000374">
    <property type="component" value="Chromosome"/>
</dbReference>
<name>A1WGW9_VEREI</name>
<dbReference type="AlphaFoldDB" id="A1WGW9"/>
<reference evidence="2" key="1">
    <citation type="submission" date="2006-12" db="EMBL/GenBank/DDBJ databases">
        <title>Complete sequence of chromosome 1 of Verminephrobacter eiseniae EF01-2.</title>
        <authorList>
            <person name="Copeland A."/>
            <person name="Lucas S."/>
            <person name="Lapidus A."/>
            <person name="Barry K."/>
            <person name="Detter J.C."/>
            <person name="Glavina del Rio T."/>
            <person name="Dalin E."/>
            <person name="Tice H."/>
            <person name="Pitluck S."/>
            <person name="Chertkov O."/>
            <person name="Brettin T."/>
            <person name="Bruce D."/>
            <person name="Han C."/>
            <person name="Tapia R."/>
            <person name="Gilna P."/>
            <person name="Schmutz J."/>
            <person name="Larimer F."/>
            <person name="Land M."/>
            <person name="Hauser L."/>
            <person name="Kyrpides N."/>
            <person name="Kim E."/>
            <person name="Stahl D."/>
            <person name="Richardson P."/>
        </authorList>
    </citation>
    <scope>NUCLEOTIDE SEQUENCE [LARGE SCALE GENOMIC DNA]</scope>
    <source>
        <strain evidence="2">EF01-2</strain>
    </source>
</reference>
<organism evidence="1 2">
    <name type="scientific">Verminephrobacter eiseniae (strain EF01-2)</name>
    <dbReference type="NCBI Taxonomy" id="391735"/>
    <lineage>
        <taxon>Bacteria</taxon>
        <taxon>Pseudomonadati</taxon>
        <taxon>Pseudomonadota</taxon>
        <taxon>Betaproteobacteria</taxon>
        <taxon>Burkholderiales</taxon>
        <taxon>Comamonadaceae</taxon>
        <taxon>Verminephrobacter</taxon>
    </lineage>
</organism>
<dbReference type="KEGG" id="vei:Veis_1101"/>
<dbReference type="EMBL" id="CP000542">
    <property type="protein sequence ID" value="ABM56876.1"/>
    <property type="molecule type" value="Genomic_DNA"/>
</dbReference>
<sequence length="107" mass="12238">MLITLRFRAFLTESRRNTVMLAYDLMSLLRQVLLTTSTVKHTSNTVRHIVQTLRHKSSAKPAYITTESRKSTLHLAMAMQRCAWMQGLWDAAQTFDLPARFSPVSSP</sequence>
<evidence type="ECO:0000313" key="2">
    <source>
        <dbReference type="Proteomes" id="UP000000374"/>
    </source>
</evidence>
<keyword evidence="2" id="KW-1185">Reference proteome</keyword>
<proteinExistence type="predicted"/>